<proteinExistence type="predicted"/>
<sequence>MREEVKWFAEKMEERLAAHDKKKGTKGWTTCGTDRLFGMMIEEAGELFRTIDEDRPGTMPWVIDEAADVANFAMMIADNYRMKPFQVMEEANTELLARGESREIARRMFGFTAEDMKLYADHTKLRTAYKVWVDELRALREFVP</sequence>
<dbReference type="AlphaFoldDB" id="A0A0F9GP80"/>
<dbReference type="EMBL" id="LAZR01019507">
    <property type="protein sequence ID" value="KKL92286.1"/>
    <property type="molecule type" value="Genomic_DNA"/>
</dbReference>
<dbReference type="SUPFAM" id="SSF101386">
    <property type="entry name" value="all-alpha NTP pyrophosphatases"/>
    <property type="match status" value="1"/>
</dbReference>
<comment type="caution">
    <text evidence="1">The sequence shown here is derived from an EMBL/GenBank/DDBJ whole genome shotgun (WGS) entry which is preliminary data.</text>
</comment>
<reference evidence="1" key="1">
    <citation type="journal article" date="2015" name="Nature">
        <title>Complex archaea that bridge the gap between prokaryotes and eukaryotes.</title>
        <authorList>
            <person name="Spang A."/>
            <person name="Saw J.H."/>
            <person name="Jorgensen S.L."/>
            <person name="Zaremba-Niedzwiedzka K."/>
            <person name="Martijn J."/>
            <person name="Lind A.E."/>
            <person name="van Eijk R."/>
            <person name="Schleper C."/>
            <person name="Guy L."/>
            <person name="Ettema T.J."/>
        </authorList>
    </citation>
    <scope>NUCLEOTIDE SEQUENCE</scope>
</reference>
<dbReference type="Gene3D" id="1.10.287.1080">
    <property type="entry name" value="MazG-like"/>
    <property type="match status" value="1"/>
</dbReference>
<evidence type="ECO:0000313" key="1">
    <source>
        <dbReference type="EMBL" id="KKL92286.1"/>
    </source>
</evidence>
<gene>
    <name evidence="1" type="ORF">LCGC14_1886180</name>
</gene>
<accession>A0A0F9GP80</accession>
<organism evidence="1">
    <name type="scientific">marine sediment metagenome</name>
    <dbReference type="NCBI Taxonomy" id="412755"/>
    <lineage>
        <taxon>unclassified sequences</taxon>
        <taxon>metagenomes</taxon>
        <taxon>ecological metagenomes</taxon>
    </lineage>
</organism>
<feature type="non-terminal residue" evidence="1">
    <location>
        <position position="144"/>
    </location>
</feature>
<name>A0A0F9GP80_9ZZZZ</name>
<protein>
    <submittedName>
        <fullName evidence="1">Uncharacterized protein</fullName>
    </submittedName>
</protein>